<dbReference type="Proteomes" id="UP000178187">
    <property type="component" value="Unassembled WGS sequence"/>
</dbReference>
<evidence type="ECO:0000313" key="10">
    <source>
        <dbReference type="Proteomes" id="UP000178187"/>
    </source>
</evidence>
<evidence type="ECO:0000256" key="6">
    <source>
        <dbReference type="ARBA" id="ARBA00023136"/>
    </source>
</evidence>
<comment type="subcellular location">
    <subcellularLocation>
        <location evidence="1">Cell membrane</location>
        <topology evidence="1">Multi-pass membrane protein</topology>
    </subcellularLocation>
</comment>
<dbReference type="PANTHER" id="PTHR34229:SF1">
    <property type="entry name" value="METAL TRANSPORT PROTEIN HI_1621-RELATED"/>
    <property type="match status" value="1"/>
</dbReference>
<dbReference type="GO" id="GO:0005886">
    <property type="term" value="C:plasma membrane"/>
    <property type="evidence" value="ECO:0007669"/>
    <property type="project" value="UniProtKB-SubCell"/>
</dbReference>
<name>A0A1G1KV27_9BACT</name>
<feature type="transmembrane region" description="Helical" evidence="7">
    <location>
        <begin position="106"/>
        <end position="125"/>
    </location>
</feature>
<feature type="transmembrane region" description="Helical" evidence="7">
    <location>
        <begin position="12"/>
        <end position="31"/>
    </location>
</feature>
<dbReference type="PANTHER" id="PTHR34229">
    <property type="entry name" value="METAL TRANSPORT PROTEIN HI_1621-RELATED"/>
    <property type="match status" value="1"/>
</dbReference>
<sequence>MHIPPAMLHGQICPVTAAVSVLGVAGAAYVATKSKQKPSASRFGAIAALIFAGQMMNFPVLNGTSGHLLGGVLASALLGIPFGILAMTLILAIQSLVFSDGGLTTLGANVLNIAIVGAGIGGWFYSKLSDKQPAQSISQMSSLAFASWLSVVMAAFACSVELAVSGTVAFSTVTAAMIGVQAVIGIAEAVLTVAMYRVFSAGRNFELSKGSVKTPLLAAILIGLMLSPLASSFPDGLGWIAQKYQFLHEAAPAFVSPLADYTIASMGTGWVSTGLAGMIGVLLTFSLGWFIGKGICVYHRG</sequence>
<keyword evidence="4 7" id="KW-0812">Transmembrane</keyword>
<evidence type="ECO:0000256" key="3">
    <source>
        <dbReference type="ARBA" id="ARBA00022475"/>
    </source>
</evidence>
<evidence type="ECO:0000256" key="2">
    <source>
        <dbReference type="ARBA" id="ARBA00022448"/>
    </source>
</evidence>
<evidence type="ECO:0000259" key="8">
    <source>
        <dbReference type="Pfam" id="PF13190"/>
    </source>
</evidence>
<feature type="transmembrane region" description="Helical" evidence="7">
    <location>
        <begin position="176"/>
        <end position="199"/>
    </location>
</feature>
<feature type="transmembrane region" description="Helical" evidence="7">
    <location>
        <begin position="145"/>
        <end position="170"/>
    </location>
</feature>
<dbReference type="Gene3D" id="1.10.1760.20">
    <property type="match status" value="1"/>
</dbReference>
<evidence type="ECO:0000313" key="9">
    <source>
        <dbReference type="EMBL" id="OGW96793.1"/>
    </source>
</evidence>
<evidence type="ECO:0000256" key="4">
    <source>
        <dbReference type="ARBA" id="ARBA00022692"/>
    </source>
</evidence>
<dbReference type="Pfam" id="PF13190">
    <property type="entry name" value="PDGLE"/>
    <property type="match status" value="1"/>
</dbReference>
<gene>
    <name evidence="9" type="ORF">A3G33_01520</name>
</gene>
<accession>A0A1G1KV27</accession>
<comment type="caution">
    <text evidence="9">The sequence shown here is derived from an EMBL/GenBank/DDBJ whole genome shotgun (WGS) entry which is preliminary data.</text>
</comment>
<feature type="domain" description="PDGLE" evidence="8">
    <location>
        <begin position="216"/>
        <end position="293"/>
    </location>
</feature>
<dbReference type="GO" id="GO:0000041">
    <property type="term" value="P:transition metal ion transport"/>
    <property type="evidence" value="ECO:0007669"/>
    <property type="project" value="InterPro"/>
</dbReference>
<feature type="transmembrane region" description="Helical" evidence="7">
    <location>
        <begin position="43"/>
        <end position="61"/>
    </location>
</feature>
<dbReference type="Pfam" id="PF01891">
    <property type="entry name" value="CbiM"/>
    <property type="match status" value="1"/>
</dbReference>
<evidence type="ECO:0000256" key="5">
    <source>
        <dbReference type="ARBA" id="ARBA00022989"/>
    </source>
</evidence>
<proteinExistence type="predicted"/>
<keyword evidence="5 7" id="KW-1133">Transmembrane helix</keyword>
<protein>
    <submittedName>
        <fullName evidence="9">Cobalamin biosynthesis protein CbiM</fullName>
    </submittedName>
</protein>
<evidence type="ECO:0000256" key="7">
    <source>
        <dbReference type="SAM" id="Phobius"/>
    </source>
</evidence>
<keyword evidence="2" id="KW-0813">Transport</keyword>
<dbReference type="AlphaFoldDB" id="A0A1G1KV27"/>
<organism evidence="9 10">
    <name type="scientific">Candidatus Danuiimicrobium aquiferis</name>
    <dbReference type="NCBI Taxonomy" id="1801832"/>
    <lineage>
        <taxon>Bacteria</taxon>
        <taxon>Pseudomonadati</taxon>
        <taxon>Candidatus Omnitrophota</taxon>
        <taxon>Candidatus Danuiimicrobium</taxon>
    </lineage>
</organism>
<feature type="transmembrane region" description="Helical" evidence="7">
    <location>
        <begin position="68"/>
        <end position="94"/>
    </location>
</feature>
<keyword evidence="3" id="KW-1003">Cell membrane</keyword>
<reference evidence="9 10" key="1">
    <citation type="journal article" date="2016" name="Nat. Commun.">
        <title>Thousands of microbial genomes shed light on interconnected biogeochemical processes in an aquifer system.</title>
        <authorList>
            <person name="Anantharaman K."/>
            <person name="Brown C.T."/>
            <person name="Hug L.A."/>
            <person name="Sharon I."/>
            <person name="Castelle C.J."/>
            <person name="Probst A.J."/>
            <person name="Thomas B.C."/>
            <person name="Singh A."/>
            <person name="Wilkins M.J."/>
            <person name="Karaoz U."/>
            <person name="Brodie E.L."/>
            <person name="Williams K.H."/>
            <person name="Hubbard S.S."/>
            <person name="Banfield J.F."/>
        </authorList>
    </citation>
    <scope>NUCLEOTIDE SEQUENCE [LARGE SCALE GENOMIC DNA]</scope>
</reference>
<evidence type="ECO:0000256" key="1">
    <source>
        <dbReference type="ARBA" id="ARBA00004651"/>
    </source>
</evidence>
<feature type="transmembrane region" description="Helical" evidence="7">
    <location>
        <begin position="211"/>
        <end position="230"/>
    </location>
</feature>
<keyword evidence="6 7" id="KW-0472">Membrane</keyword>
<dbReference type="InterPro" id="IPR025937">
    <property type="entry name" value="PDGLE_dom"/>
</dbReference>
<feature type="transmembrane region" description="Helical" evidence="7">
    <location>
        <begin position="270"/>
        <end position="291"/>
    </location>
</feature>
<dbReference type="InterPro" id="IPR002751">
    <property type="entry name" value="CbiM/NikMN"/>
</dbReference>
<dbReference type="EMBL" id="MHFR01000048">
    <property type="protein sequence ID" value="OGW96793.1"/>
    <property type="molecule type" value="Genomic_DNA"/>
</dbReference>